<dbReference type="PANTHER" id="PTHR21666:SF291">
    <property type="entry name" value="STAGE II SPORULATION PROTEIN Q"/>
    <property type="match status" value="1"/>
</dbReference>
<evidence type="ECO:0000313" key="4">
    <source>
        <dbReference type="EMBL" id="QHT63476.1"/>
    </source>
</evidence>
<evidence type="ECO:0000256" key="1">
    <source>
        <dbReference type="SAM" id="MobiDB-lite"/>
    </source>
</evidence>
<dbReference type="CDD" id="cd12797">
    <property type="entry name" value="M23_peptidase"/>
    <property type="match status" value="1"/>
</dbReference>
<keyword evidence="5" id="KW-1185">Reference proteome</keyword>
<name>A0A6C0G267_9BACL</name>
<organism evidence="4 5">
    <name type="scientific">Paenibacillus lycopersici</name>
    <dbReference type="NCBI Taxonomy" id="2704462"/>
    <lineage>
        <taxon>Bacteria</taxon>
        <taxon>Bacillati</taxon>
        <taxon>Bacillota</taxon>
        <taxon>Bacilli</taxon>
        <taxon>Bacillales</taxon>
        <taxon>Paenibacillaceae</taxon>
        <taxon>Paenibacillus</taxon>
    </lineage>
</organism>
<evidence type="ECO:0000313" key="5">
    <source>
        <dbReference type="Proteomes" id="UP000476064"/>
    </source>
</evidence>
<dbReference type="AlphaFoldDB" id="A0A6C0G267"/>
<protein>
    <submittedName>
        <fullName evidence="4">M23 family metallopeptidase</fullName>
    </submittedName>
</protein>
<dbReference type="EMBL" id="CP048209">
    <property type="protein sequence ID" value="QHT63476.1"/>
    <property type="molecule type" value="Genomic_DNA"/>
</dbReference>
<feature type="domain" description="M23ase beta-sheet core" evidence="3">
    <location>
        <begin position="143"/>
        <end position="238"/>
    </location>
</feature>
<dbReference type="PANTHER" id="PTHR21666">
    <property type="entry name" value="PEPTIDASE-RELATED"/>
    <property type="match status" value="1"/>
</dbReference>
<dbReference type="KEGG" id="plyc:GXP70_28340"/>
<sequence>MSDNKSKFNEESPKNVVGGKAVKPSAWRKLMAKKWAAPSAFLAAAAIIVTLMWLYGGAGETSDKPASTTVDATQGVTDEQTQDEVTPSDNDKMIAKSEGELMQWPADKSQLDVVAPYYDVQSSSETRAAALIQTYDNKFIPNMGIDLGKNDVAFDVKAALSGVVTVAEKNPINGNVVQIKHANGLVTVYNSLSNVQVKVGQDVKQGDVIAKAGRDELEKDLGVHLHFEVRKDGKPMNPQALIEAAASTEAQ</sequence>
<evidence type="ECO:0000259" key="3">
    <source>
        <dbReference type="Pfam" id="PF01551"/>
    </source>
</evidence>
<reference evidence="4 5" key="1">
    <citation type="submission" date="2020-01" db="EMBL/GenBank/DDBJ databases">
        <title>Paenibacillus sp. nov., isolated from tomato rhizosphere.</title>
        <authorList>
            <person name="Weon H.-Y."/>
            <person name="Lee S.A."/>
        </authorList>
    </citation>
    <scope>NUCLEOTIDE SEQUENCE [LARGE SCALE GENOMIC DNA]</scope>
    <source>
        <strain evidence="4 5">12200R-189</strain>
    </source>
</reference>
<proteinExistence type="predicted"/>
<dbReference type="Pfam" id="PF01551">
    <property type="entry name" value="Peptidase_M23"/>
    <property type="match status" value="1"/>
</dbReference>
<dbReference type="Gene3D" id="2.70.70.10">
    <property type="entry name" value="Glucose Permease (Domain IIA)"/>
    <property type="match status" value="1"/>
</dbReference>
<keyword evidence="2" id="KW-1133">Transmembrane helix</keyword>
<accession>A0A6C0G267</accession>
<dbReference type="SUPFAM" id="SSF51261">
    <property type="entry name" value="Duplicated hybrid motif"/>
    <property type="match status" value="1"/>
</dbReference>
<dbReference type="InterPro" id="IPR016047">
    <property type="entry name" value="M23ase_b-sheet_dom"/>
</dbReference>
<dbReference type="Proteomes" id="UP000476064">
    <property type="component" value="Chromosome"/>
</dbReference>
<feature type="region of interest" description="Disordered" evidence="1">
    <location>
        <begin position="61"/>
        <end position="90"/>
    </location>
</feature>
<dbReference type="InterPro" id="IPR011055">
    <property type="entry name" value="Dup_hybrid_motif"/>
</dbReference>
<feature type="compositionally biased region" description="Polar residues" evidence="1">
    <location>
        <begin position="64"/>
        <end position="88"/>
    </location>
</feature>
<dbReference type="GO" id="GO:0004222">
    <property type="term" value="F:metalloendopeptidase activity"/>
    <property type="evidence" value="ECO:0007669"/>
    <property type="project" value="TreeGrafter"/>
</dbReference>
<gene>
    <name evidence="4" type="ORF">GXP70_28340</name>
</gene>
<feature type="transmembrane region" description="Helical" evidence="2">
    <location>
        <begin position="35"/>
        <end position="55"/>
    </location>
</feature>
<evidence type="ECO:0000256" key="2">
    <source>
        <dbReference type="SAM" id="Phobius"/>
    </source>
</evidence>
<dbReference type="InterPro" id="IPR050570">
    <property type="entry name" value="Cell_wall_metabolism_enzyme"/>
</dbReference>
<keyword evidence="2" id="KW-0812">Transmembrane</keyword>
<keyword evidence="2" id="KW-0472">Membrane</keyword>